<dbReference type="EMBL" id="BARS01041913">
    <property type="protein sequence ID" value="GAG37379.1"/>
    <property type="molecule type" value="Genomic_DNA"/>
</dbReference>
<gene>
    <name evidence="1" type="ORF">S01H1_63662</name>
</gene>
<comment type="caution">
    <text evidence="1">The sequence shown here is derived from an EMBL/GenBank/DDBJ whole genome shotgun (WGS) entry which is preliminary data.</text>
</comment>
<organism evidence="1">
    <name type="scientific">marine sediment metagenome</name>
    <dbReference type="NCBI Taxonomy" id="412755"/>
    <lineage>
        <taxon>unclassified sequences</taxon>
        <taxon>metagenomes</taxon>
        <taxon>ecological metagenomes</taxon>
    </lineage>
</organism>
<accession>X0X2D7</accession>
<reference evidence="1" key="1">
    <citation type="journal article" date="2014" name="Front. Microbiol.">
        <title>High frequency of phylogenetically diverse reductive dehalogenase-homologous genes in deep subseafloor sedimentary metagenomes.</title>
        <authorList>
            <person name="Kawai M."/>
            <person name="Futagami T."/>
            <person name="Toyoda A."/>
            <person name="Takaki Y."/>
            <person name="Nishi S."/>
            <person name="Hori S."/>
            <person name="Arai W."/>
            <person name="Tsubouchi T."/>
            <person name="Morono Y."/>
            <person name="Uchiyama I."/>
            <person name="Ito T."/>
            <person name="Fujiyama A."/>
            <person name="Inagaki F."/>
            <person name="Takami H."/>
        </authorList>
    </citation>
    <scope>NUCLEOTIDE SEQUENCE</scope>
    <source>
        <strain evidence="1">Expedition CK06-06</strain>
    </source>
</reference>
<evidence type="ECO:0000313" key="1">
    <source>
        <dbReference type="EMBL" id="GAG37379.1"/>
    </source>
</evidence>
<proteinExistence type="predicted"/>
<sequence length="67" mass="7424">MAKSHKVVDGKLQTTETKDTVVSDMTREEVVGKIAEIQTEIDHMRLDLTAKEAEKAEWAANLALLDA</sequence>
<protein>
    <submittedName>
        <fullName evidence="1">Uncharacterized protein</fullName>
    </submittedName>
</protein>
<name>X0X2D7_9ZZZZ</name>
<dbReference type="AlphaFoldDB" id="X0X2D7"/>